<dbReference type="InterPro" id="IPR021858">
    <property type="entry name" value="Fun_TF"/>
</dbReference>
<dbReference type="AlphaFoldDB" id="A0A1Y2DVJ3"/>
<dbReference type="SUPFAM" id="SSF57701">
    <property type="entry name" value="Zn2/Cys6 DNA-binding domain"/>
    <property type="match status" value="1"/>
</dbReference>
<evidence type="ECO:0000313" key="4">
    <source>
        <dbReference type="EMBL" id="ORY63268.1"/>
    </source>
</evidence>
<evidence type="ECO:0000259" key="3">
    <source>
        <dbReference type="PROSITE" id="PS50048"/>
    </source>
</evidence>
<dbReference type="InterPro" id="IPR001138">
    <property type="entry name" value="Zn2Cys6_DnaBD"/>
</dbReference>
<gene>
    <name evidence="4" type="ORF">BCR38DRAFT_475261</name>
</gene>
<dbReference type="Gene3D" id="4.10.240.10">
    <property type="entry name" value="Zn(2)-C6 fungal-type DNA-binding domain"/>
    <property type="match status" value="1"/>
</dbReference>
<dbReference type="GeneID" id="63779209"/>
<dbReference type="Pfam" id="PF00172">
    <property type="entry name" value="Zn_clus"/>
    <property type="match status" value="1"/>
</dbReference>
<dbReference type="OrthoDB" id="5386330at2759"/>
<dbReference type="PROSITE" id="PS50048">
    <property type="entry name" value="ZN2_CY6_FUNGAL_2"/>
    <property type="match status" value="1"/>
</dbReference>
<dbReference type="GO" id="GO:0005634">
    <property type="term" value="C:nucleus"/>
    <property type="evidence" value="ECO:0007669"/>
    <property type="project" value="UniProtKB-SubCell"/>
</dbReference>
<dbReference type="GO" id="GO:0008270">
    <property type="term" value="F:zinc ion binding"/>
    <property type="evidence" value="ECO:0007669"/>
    <property type="project" value="InterPro"/>
</dbReference>
<dbReference type="InterPro" id="IPR036864">
    <property type="entry name" value="Zn2-C6_fun-type_DNA-bd_sf"/>
</dbReference>
<reference evidence="4 5" key="1">
    <citation type="submission" date="2016-07" db="EMBL/GenBank/DDBJ databases">
        <title>Pervasive Adenine N6-methylation of Active Genes in Fungi.</title>
        <authorList>
            <consortium name="DOE Joint Genome Institute"/>
            <person name="Mondo S.J."/>
            <person name="Dannebaum R.O."/>
            <person name="Kuo R.C."/>
            <person name="Labutti K."/>
            <person name="Haridas S."/>
            <person name="Kuo A."/>
            <person name="Salamov A."/>
            <person name="Ahrendt S.R."/>
            <person name="Lipzen A."/>
            <person name="Sullivan W."/>
            <person name="Andreopoulos W.B."/>
            <person name="Clum A."/>
            <person name="Lindquist E."/>
            <person name="Daum C."/>
            <person name="Ramamoorthy G.K."/>
            <person name="Gryganskyi A."/>
            <person name="Culley D."/>
            <person name="Magnuson J.K."/>
            <person name="James T.Y."/>
            <person name="O'Malley M.A."/>
            <person name="Stajich J.E."/>
            <person name="Spatafora J.W."/>
            <person name="Visel A."/>
            <person name="Grigoriev I.V."/>
        </authorList>
    </citation>
    <scope>NUCLEOTIDE SEQUENCE [LARGE SCALE GENOMIC DNA]</scope>
    <source>
        <strain evidence="4 5">CBS 129021</strain>
    </source>
</reference>
<sequence length="496" mass="55657">MQQLYDFSCTMKPQMLAVTTDSQQTGEKRQCWECQRRRLVCDSTRPICTKCSASGVVCPGYDDKRPLRWLAPGKVKSRTRRKKSPAAMEMRKTTDHLKVTVHRIAEDPHRVVVPGSFIGKEYEAVLEATSYYNFCIYPENVASQLKPNPFFVAFPEAAIPRLPPSVSHALVCLLLGHRIRRLPISANVGSLVKRHDYHRGLAIRALNEDIGDEERRMKDATISGVMMLLASELMEANATKWQDHVNGAMTLVALRGGHSQLLRSPGGPKLQMVLVYFIIIGVIGNTTSPMSNQVPHMHLIDLITKLYGEVHYPTFPCPPSLFLDIIRINHLRSWGSVELPAEPTAAALDLLQHINSFSPEKWAESNLSYQEEWLLIGRIYQSAVALYCIATLPITPDAQTKGIRASCSRRLSQLLEKCVSCSMTKRYVLWPIIVAGFDAVHNGSSVQTQIAEWLEVMSRDIGSGLPLCGKAVLESFWSSGKTEWDECFHGMYVFAW</sequence>
<dbReference type="GO" id="GO:0000981">
    <property type="term" value="F:DNA-binding transcription factor activity, RNA polymerase II-specific"/>
    <property type="evidence" value="ECO:0007669"/>
    <property type="project" value="InterPro"/>
</dbReference>
<keyword evidence="5" id="KW-1185">Reference proteome</keyword>
<dbReference type="Proteomes" id="UP000193689">
    <property type="component" value="Unassembled WGS sequence"/>
</dbReference>
<evidence type="ECO:0000313" key="5">
    <source>
        <dbReference type="Proteomes" id="UP000193689"/>
    </source>
</evidence>
<keyword evidence="2" id="KW-0539">Nucleus</keyword>
<dbReference type="PANTHER" id="PTHR37534">
    <property type="entry name" value="TRANSCRIPTIONAL ACTIVATOR PROTEIN UGA3"/>
    <property type="match status" value="1"/>
</dbReference>
<proteinExistence type="predicted"/>
<dbReference type="RefSeq" id="XP_040714925.1">
    <property type="nucleotide sequence ID" value="XM_040862997.1"/>
</dbReference>
<protein>
    <submittedName>
        <fullName evidence="4">Fungal-specific transcription factor domain-domain-containing protein</fullName>
    </submittedName>
</protein>
<dbReference type="InParanoid" id="A0A1Y2DVJ3"/>
<comment type="subcellular location">
    <subcellularLocation>
        <location evidence="1">Nucleus</location>
    </subcellularLocation>
</comment>
<name>A0A1Y2DVJ3_9PEZI</name>
<comment type="caution">
    <text evidence="4">The sequence shown here is derived from an EMBL/GenBank/DDBJ whole genome shotgun (WGS) entry which is preliminary data.</text>
</comment>
<dbReference type="Pfam" id="PF11951">
    <property type="entry name" value="Fungal_trans_2"/>
    <property type="match status" value="1"/>
</dbReference>
<dbReference type="GO" id="GO:0045944">
    <property type="term" value="P:positive regulation of transcription by RNA polymerase II"/>
    <property type="evidence" value="ECO:0007669"/>
    <property type="project" value="TreeGrafter"/>
</dbReference>
<dbReference type="EMBL" id="MCFJ01000008">
    <property type="protein sequence ID" value="ORY63268.1"/>
    <property type="molecule type" value="Genomic_DNA"/>
</dbReference>
<dbReference type="GO" id="GO:0000976">
    <property type="term" value="F:transcription cis-regulatory region binding"/>
    <property type="evidence" value="ECO:0007669"/>
    <property type="project" value="TreeGrafter"/>
</dbReference>
<dbReference type="SMART" id="SM00066">
    <property type="entry name" value="GAL4"/>
    <property type="match status" value="1"/>
</dbReference>
<feature type="domain" description="Zn(2)-C6 fungal-type" evidence="3">
    <location>
        <begin position="30"/>
        <end position="58"/>
    </location>
</feature>
<dbReference type="PANTHER" id="PTHR37534:SF48">
    <property type="entry name" value="FINGER DOMAIN PROTEIN, PUTATIVE-RELATED"/>
    <property type="match status" value="1"/>
</dbReference>
<organism evidence="4 5">
    <name type="scientific">Pseudomassariella vexata</name>
    <dbReference type="NCBI Taxonomy" id="1141098"/>
    <lineage>
        <taxon>Eukaryota</taxon>
        <taxon>Fungi</taxon>
        <taxon>Dikarya</taxon>
        <taxon>Ascomycota</taxon>
        <taxon>Pezizomycotina</taxon>
        <taxon>Sordariomycetes</taxon>
        <taxon>Xylariomycetidae</taxon>
        <taxon>Amphisphaeriales</taxon>
        <taxon>Pseudomassariaceae</taxon>
        <taxon>Pseudomassariella</taxon>
    </lineage>
</organism>
<evidence type="ECO:0000256" key="2">
    <source>
        <dbReference type="ARBA" id="ARBA00023242"/>
    </source>
</evidence>
<accession>A0A1Y2DVJ3</accession>
<evidence type="ECO:0000256" key="1">
    <source>
        <dbReference type="ARBA" id="ARBA00004123"/>
    </source>
</evidence>